<feature type="domain" description="AB hydrolase-1" evidence="1">
    <location>
        <begin position="13"/>
        <end position="118"/>
    </location>
</feature>
<protein>
    <recommendedName>
        <fullName evidence="1">AB hydrolase-1 domain-containing protein</fullName>
    </recommendedName>
</protein>
<keyword evidence="3" id="KW-1185">Reference proteome</keyword>
<name>A0ABR4BAI2_9LECA</name>
<sequence length="139" mass="14610">MPLVLISSNATSILIPGAFYNPDFFSTFQAQLEKRGFHTIAIALPSIGSDDPASRSAQKDADFIHNTAIVPLVDEGKQVVILIHSYGGVPGSAAARGLGEEQRSWEGFQGGVVDLIYIRAFLVPAATTPLAPMGGIVSA</sequence>
<dbReference type="InterPro" id="IPR052897">
    <property type="entry name" value="Sec-Metab_Biosynth_Hydrolase"/>
</dbReference>
<dbReference type="Pfam" id="PF12697">
    <property type="entry name" value="Abhydrolase_6"/>
    <property type="match status" value="1"/>
</dbReference>
<proteinExistence type="predicted"/>
<dbReference type="PANTHER" id="PTHR37017">
    <property type="entry name" value="AB HYDROLASE-1 DOMAIN-CONTAINING PROTEIN-RELATED"/>
    <property type="match status" value="1"/>
</dbReference>
<evidence type="ECO:0000313" key="2">
    <source>
        <dbReference type="EMBL" id="KAL2054422.1"/>
    </source>
</evidence>
<organism evidence="2 3">
    <name type="scientific">Lepraria finkii</name>
    <dbReference type="NCBI Taxonomy" id="1340010"/>
    <lineage>
        <taxon>Eukaryota</taxon>
        <taxon>Fungi</taxon>
        <taxon>Dikarya</taxon>
        <taxon>Ascomycota</taxon>
        <taxon>Pezizomycotina</taxon>
        <taxon>Lecanoromycetes</taxon>
        <taxon>OSLEUM clade</taxon>
        <taxon>Lecanoromycetidae</taxon>
        <taxon>Lecanorales</taxon>
        <taxon>Lecanorineae</taxon>
        <taxon>Stereocaulaceae</taxon>
        <taxon>Lepraria</taxon>
    </lineage>
</organism>
<dbReference type="SUPFAM" id="SSF53474">
    <property type="entry name" value="alpha/beta-Hydrolases"/>
    <property type="match status" value="1"/>
</dbReference>
<dbReference type="Proteomes" id="UP001590951">
    <property type="component" value="Unassembled WGS sequence"/>
</dbReference>
<dbReference type="EMBL" id="JBHFEH010000015">
    <property type="protein sequence ID" value="KAL2054422.1"/>
    <property type="molecule type" value="Genomic_DNA"/>
</dbReference>
<accession>A0ABR4BAI2</accession>
<dbReference type="Gene3D" id="3.40.50.1820">
    <property type="entry name" value="alpha/beta hydrolase"/>
    <property type="match status" value="1"/>
</dbReference>
<comment type="caution">
    <text evidence="2">The sequence shown here is derived from an EMBL/GenBank/DDBJ whole genome shotgun (WGS) entry which is preliminary data.</text>
</comment>
<reference evidence="2 3" key="1">
    <citation type="submission" date="2024-09" db="EMBL/GenBank/DDBJ databases">
        <title>Rethinking Asexuality: The Enigmatic Case of Functional Sexual Genes in Lepraria (Stereocaulaceae).</title>
        <authorList>
            <person name="Doellman M."/>
            <person name="Sun Y."/>
            <person name="Barcenas-Pena A."/>
            <person name="Lumbsch H.T."/>
            <person name="Grewe F."/>
        </authorList>
    </citation>
    <scope>NUCLEOTIDE SEQUENCE [LARGE SCALE GENOMIC DNA]</scope>
    <source>
        <strain evidence="2 3">Grewe 0041</strain>
    </source>
</reference>
<evidence type="ECO:0000259" key="1">
    <source>
        <dbReference type="Pfam" id="PF12697"/>
    </source>
</evidence>
<dbReference type="PANTHER" id="PTHR37017:SF11">
    <property type="entry name" value="ESTERASE_LIPASE_THIOESTERASE DOMAIN-CONTAINING PROTEIN"/>
    <property type="match status" value="1"/>
</dbReference>
<dbReference type="InterPro" id="IPR000073">
    <property type="entry name" value="AB_hydrolase_1"/>
</dbReference>
<evidence type="ECO:0000313" key="3">
    <source>
        <dbReference type="Proteomes" id="UP001590951"/>
    </source>
</evidence>
<gene>
    <name evidence="2" type="ORF">ABVK25_005170</name>
</gene>
<dbReference type="InterPro" id="IPR029058">
    <property type="entry name" value="AB_hydrolase_fold"/>
</dbReference>